<comment type="similarity">
    <text evidence="1">Belongs to the FAH family.</text>
</comment>
<dbReference type="PANTHER" id="PTHR42796">
    <property type="entry name" value="FUMARYLACETOACETATE HYDROLASE DOMAIN-CONTAINING PROTEIN 2A-RELATED"/>
    <property type="match status" value="1"/>
</dbReference>
<evidence type="ECO:0000256" key="2">
    <source>
        <dbReference type="ARBA" id="ARBA00022723"/>
    </source>
</evidence>
<evidence type="ECO:0000313" key="5">
    <source>
        <dbReference type="Proteomes" id="UP000601027"/>
    </source>
</evidence>
<dbReference type="EMBL" id="JAEVHM010000002">
    <property type="protein sequence ID" value="MBM0230569.1"/>
    <property type="molecule type" value="Genomic_DNA"/>
</dbReference>
<name>A0ABS1XMT8_9ACTN</name>
<dbReference type="InterPro" id="IPR036663">
    <property type="entry name" value="Fumarylacetoacetase_C_sf"/>
</dbReference>
<gene>
    <name evidence="4" type="ORF">JNW91_00955</name>
</gene>
<proteinExistence type="inferred from homology"/>
<reference evidence="4 5" key="1">
    <citation type="submission" date="2021-01" db="EMBL/GenBank/DDBJ databases">
        <title>Draft genome sequence of Micromonospora sp. strain STR1_7.</title>
        <authorList>
            <person name="Karlyshev A."/>
            <person name="Jawad R."/>
        </authorList>
    </citation>
    <scope>NUCLEOTIDE SEQUENCE [LARGE SCALE GENOMIC DNA]</scope>
    <source>
        <strain evidence="4 5">STR1-7</strain>
    </source>
</reference>
<dbReference type="Proteomes" id="UP000601027">
    <property type="component" value="Unassembled WGS sequence"/>
</dbReference>
<keyword evidence="2" id="KW-0479">Metal-binding</keyword>
<keyword evidence="5" id="KW-1185">Reference proteome</keyword>
<dbReference type="Gene3D" id="3.90.850.10">
    <property type="entry name" value="Fumarylacetoacetase-like, C-terminal domain"/>
    <property type="match status" value="1"/>
</dbReference>
<feature type="domain" description="Fumarylacetoacetase-like C-terminal" evidence="3">
    <location>
        <begin position="235"/>
        <end position="378"/>
    </location>
</feature>
<dbReference type="GO" id="GO:0016787">
    <property type="term" value="F:hydrolase activity"/>
    <property type="evidence" value="ECO:0007669"/>
    <property type="project" value="UniProtKB-KW"/>
</dbReference>
<accession>A0ABS1XMT8</accession>
<dbReference type="SUPFAM" id="SSF56529">
    <property type="entry name" value="FAH"/>
    <property type="match status" value="1"/>
</dbReference>
<dbReference type="InterPro" id="IPR051121">
    <property type="entry name" value="FAH"/>
</dbReference>
<evidence type="ECO:0000259" key="3">
    <source>
        <dbReference type="Pfam" id="PF01557"/>
    </source>
</evidence>
<dbReference type="Pfam" id="PF01557">
    <property type="entry name" value="FAA_hydrolase"/>
    <property type="match status" value="1"/>
</dbReference>
<keyword evidence="4" id="KW-0378">Hydrolase</keyword>
<comment type="caution">
    <text evidence="4">The sequence shown here is derived from an EMBL/GenBank/DDBJ whole genome shotgun (WGS) entry which is preliminary data.</text>
</comment>
<protein>
    <submittedName>
        <fullName evidence="4">Fumarylacetoacetate hydrolase family protein</fullName>
    </submittedName>
</protein>
<evidence type="ECO:0000313" key="4">
    <source>
        <dbReference type="EMBL" id="MBM0230569.1"/>
    </source>
</evidence>
<dbReference type="RefSeq" id="WP_203173060.1">
    <property type="nucleotide sequence ID" value="NZ_JAEVHM010000002.1"/>
</dbReference>
<evidence type="ECO:0000256" key="1">
    <source>
        <dbReference type="ARBA" id="ARBA00010211"/>
    </source>
</evidence>
<organism evidence="4 5">
    <name type="scientific">Micromonospora parastrephiae</name>
    <dbReference type="NCBI Taxonomy" id="2806101"/>
    <lineage>
        <taxon>Bacteria</taxon>
        <taxon>Bacillati</taxon>
        <taxon>Actinomycetota</taxon>
        <taxon>Actinomycetes</taxon>
        <taxon>Micromonosporales</taxon>
        <taxon>Micromonosporaceae</taxon>
        <taxon>Micromonospora</taxon>
    </lineage>
</organism>
<dbReference type="InterPro" id="IPR011234">
    <property type="entry name" value="Fumarylacetoacetase-like_C"/>
</dbReference>
<sequence>MTVPGPRGRAADADWFGTAAEALPDDVDHSVLIGRIWDPSVDGPSPVTVRGGEVLDISHRFPTIRDICELPDPAATVAALDGPLVAGFGEILANTGAATRDRTRPWLLAPVDLQALKAAGVTFPVSMIERVIEERARGDLALAADLRRRMLADIGVDLHSLTPGSAQAQRLKELLVAEGMWSQYLEVGIGPDAEIFTKGQILSAVGTAVPVGVLAASTWNNPEPEVALVVQSSGRIIGATLGNDVNLRDVEGRSALLLPLAKDNNASCALGPLIRLFDERFGLERVRELEVGLTIRGVDGFHLEAVSEMTRMSRDPEALVRQLIGPHHHYPDGAVLMLGTMFAPIQDRDRPGEGFTHKVDDVVRIACPALGTLANRVRHAEECEPWQFGVRDLMGNLGRRGLL</sequence>
<dbReference type="PANTHER" id="PTHR42796:SF7">
    <property type="entry name" value="2-DEHYDRO-3-DEOXY-D-ARABINONATE DEHYDRATASE"/>
    <property type="match status" value="1"/>
</dbReference>